<dbReference type="EMBL" id="KB740150">
    <property type="protein sequence ID" value="ENN81250.1"/>
    <property type="molecule type" value="Genomic_DNA"/>
</dbReference>
<keyword evidence="10" id="KW-1185">Reference proteome</keyword>
<reference evidence="9" key="2">
    <citation type="submission" date="2024-08" db="UniProtKB">
        <authorList>
            <consortium name="EnsemblMetazoa"/>
        </authorList>
    </citation>
    <scope>IDENTIFICATION</scope>
</reference>
<dbReference type="InterPro" id="IPR043519">
    <property type="entry name" value="NT_sf"/>
</dbReference>
<keyword evidence="4" id="KW-0479">Metal-binding</keyword>
<feature type="domain" description="Poly(A) RNA polymerase mitochondrial-like central palm" evidence="7">
    <location>
        <begin position="180"/>
        <end position="331"/>
    </location>
</feature>
<reference evidence="8 10" key="1">
    <citation type="journal article" date="2013" name="Genome Biol.">
        <title>Draft genome of the mountain pine beetle, Dendroctonus ponderosae Hopkins, a major forest pest.</title>
        <authorList>
            <person name="Keeling C.I."/>
            <person name="Yuen M.M."/>
            <person name="Liao N.Y."/>
            <person name="Docking T.R."/>
            <person name="Chan S.K."/>
            <person name="Taylor G.A."/>
            <person name="Palmquist D.L."/>
            <person name="Jackman S.D."/>
            <person name="Nguyen A."/>
            <person name="Li M."/>
            <person name="Henderson H."/>
            <person name="Janes J.K."/>
            <person name="Zhao Y."/>
            <person name="Pandoh P."/>
            <person name="Moore R."/>
            <person name="Sperling F.A."/>
            <person name="Huber D.P."/>
            <person name="Birol I."/>
            <person name="Jones S.J."/>
            <person name="Bohlmann J."/>
        </authorList>
    </citation>
    <scope>NUCLEOTIDE SEQUENCE</scope>
</reference>
<dbReference type="Pfam" id="PF22600">
    <property type="entry name" value="MTPAP-like_central"/>
    <property type="match status" value="1"/>
</dbReference>
<dbReference type="PANTHER" id="PTHR12271:SF133">
    <property type="entry name" value="POLY(A) RNA POLYMERASE, MITOCHONDRIAL"/>
    <property type="match status" value="1"/>
</dbReference>
<dbReference type="SUPFAM" id="SSF81631">
    <property type="entry name" value="PAP/OAS1 substrate-binding domain"/>
    <property type="match status" value="1"/>
</dbReference>
<dbReference type="Proteomes" id="UP000019118">
    <property type="component" value="Unassembled WGS sequence"/>
</dbReference>
<dbReference type="OrthoDB" id="434989at2759"/>
<evidence type="ECO:0000256" key="5">
    <source>
        <dbReference type="ARBA" id="ARBA00022842"/>
    </source>
</evidence>
<evidence type="ECO:0000256" key="4">
    <source>
        <dbReference type="ARBA" id="ARBA00022723"/>
    </source>
</evidence>
<dbReference type="GO" id="GO:1990817">
    <property type="term" value="F:poly(A) RNA polymerase activity"/>
    <property type="evidence" value="ECO:0007669"/>
    <property type="project" value="TreeGrafter"/>
</dbReference>
<accession>N6UHN1</accession>
<feature type="domain" description="PAP-associated" evidence="6">
    <location>
        <begin position="429"/>
        <end position="485"/>
    </location>
</feature>
<evidence type="ECO:0000313" key="8">
    <source>
        <dbReference type="EMBL" id="ENN81250.1"/>
    </source>
</evidence>
<evidence type="ECO:0000256" key="1">
    <source>
        <dbReference type="ARBA" id="ARBA00001936"/>
    </source>
</evidence>
<evidence type="ECO:0000313" key="10">
    <source>
        <dbReference type="Proteomes" id="UP000019118"/>
    </source>
</evidence>
<dbReference type="GO" id="GO:0046872">
    <property type="term" value="F:metal ion binding"/>
    <property type="evidence" value="ECO:0007669"/>
    <property type="project" value="UniProtKB-KW"/>
</dbReference>
<dbReference type="EnsemblMetazoa" id="XM_019897778.1">
    <property type="protein sequence ID" value="XP_019753337.1"/>
    <property type="gene ID" value="LOC109532743"/>
</dbReference>
<sequence>MVFLCRLMGTFRRSLGVRGPFSKSSRLCDKKQYCQAATEQLTGTFTPFMEMLQNRRMEASRSVLVQVQSAQSYKQLFTYCESMGKVKCMFHYTEGPEPMHFIIVEFESESDVANVLRSSSHIQENHSVPVASQFLWFRAASKKFGTLKASAQAKLTLENGTDVRNENDLKAALLRCNTVSEQIEQLHSLTKLNDVGHRLRFLTAKQVETTISGMFPRICAFPFGSSVNGFGKMGCDLDIVLRLTQDRENDNSRLIYHCKAASGSERSTNQRNMETIGDLIHLFLPGCNQVRRILQARVPIIKYYQHLTNVECDLSMSNMTGIYMSDFLYMMGEIDPRVRPLVFAIRKWAKEVNLTNSSPGRWITNFSLTLLVLAFLQKPLQSPPILPTLNRLAKLAGPNDYYVTEDGIDCTFLRDLTKLKFQTQNTSSLEVLLREFFEYYAQFDFGAKAICLNEAVAISKPEHSPLYIVNPIEKGLNVSKNVSIEEVEKFKIEVRNAAWILESKERNYESTGLIAILDSKDHIKNKLPFVLSAKNNRLMEISELFDEEERNSDPNVEYKNDEVKKQVRAIKKKTTETIKSLQFKHTRQKRR</sequence>
<dbReference type="HOGENOM" id="CLU_018757_2_0_1"/>
<dbReference type="InterPro" id="IPR054708">
    <property type="entry name" value="MTPAP-like_central"/>
</dbReference>
<keyword evidence="5" id="KW-0460">Magnesium</keyword>
<feature type="non-terminal residue" evidence="8">
    <location>
        <position position="1"/>
    </location>
</feature>
<dbReference type="KEGG" id="dpa:109532743"/>
<dbReference type="AlphaFoldDB" id="N6UHN1"/>
<dbReference type="OMA" id="LRFDNDM"/>
<dbReference type="GO" id="GO:0031123">
    <property type="term" value="P:RNA 3'-end processing"/>
    <property type="evidence" value="ECO:0007669"/>
    <property type="project" value="TreeGrafter"/>
</dbReference>
<dbReference type="Gene3D" id="3.30.460.10">
    <property type="entry name" value="Beta Polymerase, domain 2"/>
    <property type="match status" value="1"/>
</dbReference>
<proteinExistence type="predicted"/>
<evidence type="ECO:0000256" key="2">
    <source>
        <dbReference type="ARBA" id="ARBA00001946"/>
    </source>
</evidence>
<evidence type="ECO:0008006" key="11">
    <source>
        <dbReference type="Google" id="ProtNLM"/>
    </source>
</evidence>
<dbReference type="CDD" id="cd05402">
    <property type="entry name" value="NT_PAP_TUTase"/>
    <property type="match status" value="1"/>
</dbReference>
<evidence type="ECO:0000259" key="6">
    <source>
        <dbReference type="Pfam" id="PF03828"/>
    </source>
</evidence>
<dbReference type="PANTHER" id="PTHR12271">
    <property type="entry name" value="POLY A POLYMERASE CID PAP -RELATED"/>
    <property type="match status" value="1"/>
</dbReference>
<dbReference type="Pfam" id="PF03828">
    <property type="entry name" value="PAP_assoc"/>
    <property type="match status" value="1"/>
</dbReference>
<dbReference type="InterPro" id="IPR002058">
    <property type="entry name" value="PAP_assoc"/>
</dbReference>
<protein>
    <recommendedName>
        <fullName evidence="11">Poly(A) RNA polymerase, mitochondrial</fullName>
    </recommendedName>
</protein>
<evidence type="ECO:0000313" key="9">
    <source>
        <dbReference type="EnsemblMetazoa" id="XP_019753337.1"/>
    </source>
</evidence>
<dbReference type="SUPFAM" id="SSF81301">
    <property type="entry name" value="Nucleotidyltransferase"/>
    <property type="match status" value="1"/>
</dbReference>
<comment type="cofactor">
    <cofactor evidence="2">
        <name>Mg(2+)</name>
        <dbReference type="ChEBI" id="CHEBI:18420"/>
    </cofactor>
</comment>
<keyword evidence="3" id="KW-0808">Transferase</keyword>
<evidence type="ECO:0000256" key="3">
    <source>
        <dbReference type="ARBA" id="ARBA00022679"/>
    </source>
</evidence>
<name>N6UHN1_DENPD</name>
<evidence type="ECO:0000259" key="7">
    <source>
        <dbReference type="Pfam" id="PF22600"/>
    </source>
</evidence>
<organism evidence="8">
    <name type="scientific">Dendroctonus ponderosae</name>
    <name type="common">Mountain pine beetle</name>
    <dbReference type="NCBI Taxonomy" id="77166"/>
    <lineage>
        <taxon>Eukaryota</taxon>
        <taxon>Metazoa</taxon>
        <taxon>Ecdysozoa</taxon>
        <taxon>Arthropoda</taxon>
        <taxon>Hexapoda</taxon>
        <taxon>Insecta</taxon>
        <taxon>Pterygota</taxon>
        <taxon>Neoptera</taxon>
        <taxon>Endopterygota</taxon>
        <taxon>Coleoptera</taxon>
        <taxon>Polyphaga</taxon>
        <taxon>Cucujiformia</taxon>
        <taxon>Curculionidae</taxon>
        <taxon>Scolytinae</taxon>
        <taxon>Dendroctonus</taxon>
    </lineage>
</organism>
<dbReference type="Gene3D" id="1.10.1410.10">
    <property type="match status" value="1"/>
</dbReference>
<comment type="cofactor">
    <cofactor evidence="1">
        <name>Mn(2+)</name>
        <dbReference type="ChEBI" id="CHEBI:29035"/>
    </cofactor>
</comment>
<gene>
    <name evidence="9" type="primary">109532743</name>
    <name evidence="8" type="ORF">YQE_02344</name>
</gene>